<dbReference type="Proteomes" id="UP000494256">
    <property type="component" value="Unassembled WGS sequence"/>
</dbReference>
<dbReference type="PRINTS" id="PR01320">
    <property type="entry name" value="KIRCHANNEL"/>
</dbReference>
<sequence>MTYSLRQQSVAKYFVTHVIPVLGSNPFNTSIIKTSISIKFKMDLKEDYYGSDSCDLSVGNSFDELVPLEPGVYYPKNRLTPKKSNRPQNKRFVFKNGEFNICNNNSSRPSVFSRWFIRMVETRWRWALLHFFVAFTCNWLAFGIIYWILSWAHGDLSEEHLPPNQNATDWLPCVNNVYGFTSCFLFSVEVHTTVAYGKRSITLECPGLITTMCFQCIICQIFQAFMIGILFAKLTRPKSRTQTILFSRQAVITLRDGKFCLIFRVGDMRKSRILNIKTSVYVLKSGSNDTDSYEQMDLEVEMDGCESTFFLWPVSIIHIIDSKSPLYNISAADLLLGKFEILAVFEGIIESTGQPVQARTSYTENDILWGHRFLPMVKRDRLKNKYSVDFSKLCETEKYDTPLCSPCEFNSMLSLYEFADSLK</sequence>
<evidence type="ECO:0000256" key="9">
    <source>
        <dbReference type="ARBA" id="ARBA00023136"/>
    </source>
</evidence>
<dbReference type="AlphaFoldDB" id="A0A8S1B5C3"/>
<evidence type="ECO:0000313" key="15">
    <source>
        <dbReference type="EMBL" id="CAB3256927.1"/>
    </source>
</evidence>
<evidence type="ECO:0000256" key="7">
    <source>
        <dbReference type="ARBA" id="ARBA00022989"/>
    </source>
</evidence>
<dbReference type="SUPFAM" id="SSF81296">
    <property type="entry name" value="E set domains"/>
    <property type="match status" value="1"/>
</dbReference>
<feature type="domain" description="Inward rectifier potassium channel C-terminal" evidence="14">
    <location>
        <begin position="244"/>
        <end position="411"/>
    </location>
</feature>
<dbReference type="EMBL" id="CADEBD010000502">
    <property type="protein sequence ID" value="CAB3256927.1"/>
    <property type="molecule type" value="Genomic_DNA"/>
</dbReference>
<keyword evidence="2 11" id="KW-0813">Transport</keyword>
<dbReference type="GO" id="GO:0034765">
    <property type="term" value="P:regulation of monoatomic ion transmembrane transport"/>
    <property type="evidence" value="ECO:0007669"/>
    <property type="project" value="TreeGrafter"/>
</dbReference>
<evidence type="ECO:0000259" key="14">
    <source>
        <dbReference type="Pfam" id="PF17655"/>
    </source>
</evidence>
<evidence type="ECO:0000256" key="1">
    <source>
        <dbReference type="ARBA" id="ARBA00004141"/>
    </source>
</evidence>
<comment type="caution">
    <text evidence="15">The sequence shown here is derived from an EMBL/GenBank/DDBJ whole genome shotgun (WGS) entry which is preliminary data.</text>
</comment>
<evidence type="ECO:0000259" key="13">
    <source>
        <dbReference type="Pfam" id="PF01007"/>
    </source>
</evidence>
<evidence type="ECO:0000256" key="10">
    <source>
        <dbReference type="ARBA" id="ARBA00023303"/>
    </source>
</evidence>
<feature type="domain" description="Potassium channel inwardly rectifying transmembrane" evidence="13">
    <location>
        <begin position="94"/>
        <end position="237"/>
    </location>
</feature>
<dbReference type="GO" id="GO:1990573">
    <property type="term" value="P:potassium ion import across plasma membrane"/>
    <property type="evidence" value="ECO:0007669"/>
    <property type="project" value="TreeGrafter"/>
</dbReference>
<evidence type="ECO:0000256" key="11">
    <source>
        <dbReference type="RuleBase" id="RU003822"/>
    </source>
</evidence>
<evidence type="ECO:0000256" key="4">
    <source>
        <dbReference type="ARBA" id="ARBA00022692"/>
    </source>
</evidence>
<dbReference type="InterPro" id="IPR013518">
    <property type="entry name" value="K_chnl_inward-rec_Kir_cyto"/>
</dbReference>
<feature type="transmembrane region" description="Helical" evidence="12">
    <location>
        <begin position="126"/>
        <end position="149"/>
    </location>
</feature>
<accession>A0A8S1B5C3</accession>
<keyword evidence="5 11" id="KW-0851">Voltage-gated channel</keyword>
<dbReference type="InterPro" id="IPR041647">
    <property type="entry name" value="IRK_C"/>
</dbReference>
<feature type="transmembrane region" description="Helical" evidence="12">
    <location>
        <begin position="208"/>
        <end position="232"/>
    </location>
</feature>
<dbReference type="Pfam" id="PF17655">
    <property type="entry name" value="IRK_C"/>
    <property type="match status" value="1"/>
</dbReference>
<evidence type="ECO:0000256" key="3">
    <source>
        <dbReference type="ARBA" id="ARBA00022538"/>
    </source>
</evidence>
<name>A0A8S1B5C3_ARCPL</name>
<keyword evidence="3 11" id="KW-0633">Potassium transport</keyword>
<gene>
    <name evidence="15" type="ORF">APLA_LOCUS15787</name>
</gene>
<evidence type="ECO:0000256" key="5">
    <source>
        <dbReference type="ARBA" id="ARBA00022882"/>
    </source>
</evidence>
<dbReference type="Gene3D" id="1.10.287.70">
    <property type="match status" value="1"/>
</dbReference>
<dbReference type="InterPro" id="IPR016449">
    <property type="entry name" value="K_chnl_inward-rec_Kir"/>
</dbReference>
<dbReference type="GO" id="GO:0034702">
    <property type="term" value="C:monoatomic ion channel complex"/>
    <property type="evidence" value="ECO:0007669"/>
    <property type="project" value="UniProtKB-KW"/>
</dbReference>
<dbReference type="InterPro" id="IPR014756">
    <property type="entry name" value="Ig_E-set"/>
</dbReference>
<dbReference type="Gene3D" id="2.60.40.1400">
    <property type="entry name" value="G protein-activated inward rectifier potassium channel 1"/>
    <property type="match status" value="1"/>
</dbReference>
<keyword evidence="6 11" id="KW-0630">Potassium</keyword>
<comment type="similarity">
    <text evidence="11">Belongs to the inward rectifier-type potassium channel (TC 1.A.2.1) family.</text>
</comment>
<evidence type="ECO:0000256" key="2">
    <source>
        <dbReference type="ARBA" id="ARBA00022448"/>
    </source>
</evidence>
<evidence type="ECO:0000256" key="12">
    <source>
        <dbReference type="SAM" id="Phobius"/>
    </source>
</evidence>
<comment type="subcellular location">
    <subcellularLocation>
        <location evidence="1 11">Membrane</location>
        <topology evidence="1 11">Multi-pass membrane protein</topology>
    </subcellularLocation>
</comment>
<dbReference type="GO" id="GO:0005242">
    <property type="term" value="F:inward rectifier potassium channel activity"/>
    <property type="evidence" value="ECO:0007669"/>
    <property type="project" value="InterPro"/>
</dbReference>
<dbReference type="OrthoDB" id="7371868at2759"/>
<proteinExistence type="inferred from homology"/>
<dbReference type="PANTHER" id="PTHR11767:SF113">
    <property type="entry name" value="INWARDLY RECTIFYING POTASSIUM CHANNEL 2, ISOFORM D"/>
    <property type="match status" value="1"/>
</dbReference>
<keyword evidence="7 12" id="KW-1133">Transmembrane helix</keyword>
<dbReference type="Pfam" id="PF01007">
    <property type="entry name" value="IRK"/>
    <property type="match status" value="1"/>
</dbReference>
<dbReference type="InterPro" id="IPR040445">
    <property type="entry name" value="Kir_TM"/>
</dbReference>
<keyword evidence="4 11" id="KW-0812">Transmembrane</keyword>
<dbReference type="SUPFAM" id="SSF81324">
    <property type="entry name" value="Voltage-gated potassium channels"/>
    <property type="match status" value="1"/>
</dbReference>
<organism evidence="15 16">
    <name type="scientific">Arctia plantaginis</name>
    <name type="common">Wood tiger moth</name>
    <name type="synonym">Phalaena plantaginis</name>
    <dbReference type="NCBI Taxonomy" id="874455"/>
    <lineage>
        <taxon>Eukaryota</taxon>
        <taxon>Metazoa</taxon>
        <taxon>Ecdysozoa</taxon>
        <taxon>Arthropoda</taxon>
        <taxon>Hexapoda</taxon>
        <taxon>Insecta</taxon>
        <taxon>Pterygota</taxon>
        <taxon>Neoptera</taxon>
        <taxon>Endopterygota</taxon>
        <taxon>Lepidoptera</taxon>
        <taxon>Glossata</taxon>
        <taxon>Ditrysia</taxon>
        <taxon>Noctuoidea</taxon>
        <taxon>Erebidae</taxon>
        <taxon>Arctiinae</taxon>
        <taxon>Arctia</taxon>
    </lineage>
</organism>
<reference evidence="15 16" key="1">
    <citation type="submission" date="2020-04" db="EMBL/GenBank/DDBJ databases">
        <authorList>
            <person name="Wallbank WR R."/>
            <person name="Pardo Diaz C."/>
            <person name="Kozak K."/>
            <person name="Martin S."/>
            <person name="Jiggins C."/>
            <person name="Moest M."/>
            <person name="Warren A I."/>
            <person name="Byers J.R.P. K."/>
            <person name="Montejo-Kovacevich G."/>
            <person name="Yen C E."/>
        </authorList>
    </citation>
    <scope>NUCLEOTIDE SEQUENCE [LARGE SCALE GENOMIC DNA]</scope>
</reference>
<evidence type="ECO:0000313" key="16">
    <source>
        <dbReference type="Proteomes" id="UP000494256"/>
    </source>
</evidence>
<dbReference type="PANTHER" id="PTHR11767">
    <property type="entry name" value="INWARD RECTIFIER POTASSIUM CHANNEL"/>
    <property type="match status" value="1"/>
</dbReference>
<evidence type="ECO:0000256" key="6">
    <source>
        <dbReference type="ARBA" id="ARBA00022958"/>
    </source>
</evidence>
<keyword evidence="10 11" id="KW-0407">Ion channel</keyword>
<keyword evidence="8 11" id="KW-0406">Ion transport</keyword>
<dbReference type="GO" id="GO:0005886">
    <property type="term" value="C:plasma membrane"/>
    <property type="evidence" value="ECO:0007669"/>
    <property type="project" value="TreeGrafter"/>
</dbReference>
<keyword evidence="9 12" id="KW-0472">Membrane</keyword>
<protein>
    <submittedName>
        <fullName evidence="15">Uncharacterized protein</fullName>
    </submittedName>
</protein>
<evidence type="ECO:0000256" key="8">
    <source>
        <dbReference type="ARBA" id="ARBA00023065"/>
    </source>
</evidence>